<dbReference type="EMBL" id="LJJB01000015">
    <property type="protein sequence ID" value="KQL43593.1"/>
    <property type="molecule type" value="Genomic_DNA"/>
</dbReference>
<dbReference type="CDD" id="cd04182">
    <property type="entry name" value="GT_2_like_f"/>
    <property type="match status" value="1"/>
</dbReference>
<evidence type="ECO:0000259" key="1">
    <source>
        <dbReference type="Pfam" id="PF12804"/>
    </source>
</evidence>
<name>A0ABR5MZQ6_BRECH</name>
<feature type="domain" description="MobA-like NTP transferase" evidence="1">
    <location>
        <begin position="6"/>
        <end position="169"/>
    </location>
</feature>
<proteinExistence type="predicted"/>
<gene>
    <name evidence="2" type="ORF">AN963_29590</name>
</gene>
<dbReference type="Gene3D" id="3.90.550.10">
    <property type="entry name" value="Spore Coat Polysaccharide Biosynthesis Protein SpsA, Chain A"/>
    <property type="match status" value="1"/>
</dbReference>
<reference evidence="2 3" key="1">
    <citation type="submission" date="2015-09" db="EMBL/GenBank/DDBJ databases">
        <title>Genome sequencing project for genomic taxonomy and phylogenomics of Bacillus-like bacteria.</title>
        <authorList>
            <person name="Liu B."/>
            <person name="Wang J."/>
            <person name="Zhu Y."/>
            <person name="Liu G."/>
            <person name="Chen Q."/>
            <person name="Chen Z."/>
            <person name="Lan J."/>
            <person name="Che J."/>
            <person name="Ge C."/>
            <person name="Shi H."/>
            <person name="Pan Z."/>
            <person name="Liu X."/>
        </authorList>
    </citation>
    <scope>NUCLEOTIDE SEQUENCE [LARGE SCALE GENOMIC DNA]</scope>
    <source>
        <strain evidence="2 3">DSM 8552</strain>
    </source>
</reference>
<accession>A0ABR5MZQ6</accession>
<dbReference type="SUPFAM" id="SSF53448">
    <property type="entry name" value="Nucleotide-diphospho-sugar transferases"/>
    <property type="match status" value="1"/>
</dbReference>
<dbReference type="RefSeq" id="WP_055748133.1">
    <property type="nucleotide sequence ID" value="NZ_LJJB01000015.1"/>
</dbReference>
<protein>
    <recommendedName>
        <fullName evidence="1">MobA-like NTP transferase domain-containing protein</fullName>
    </recommendedName>
</protein>
<dbReference type="InterPro" id="IPR029044">
    <property type="entry name" value="Nucleotide-diphossugar_trans"/>
</dbReference>
<organism evidence="2 3">
    <name type="scientific">Brevibacillus choshinensis</name>
    <dbReference type="NCBI Taxonomy" id="54911"/>
    <lineage>
        <taxon>Bacteria</taxon>
        <taxon>Bacillati</taxon>
        <taxon>Bacillota</taxon>
        <taxon>Bacilli</taxon>
        <taxon>Bacillales</taxon>
        <taxon>Paenibacillaceae</taxon>
        <taxon>Brevibacillus</taxon>
    </lineage>
</organism>
<keyword evidence="3" id="KW-1185">Reference proteome</keyword>
<evidence type="ECO:0000313" key="3">
    <source>
        <dbReference type="Proteomes" id="UP000051063"/>
    </source>
</evidence>
<dbReference type="Proteomes" id="UP000051063">
    <property type="component" value="Unassembled WGS sequence"/>
</dbReference>
<dbReference type="PANTHER" id="PTHR43777:SF1">
    <property type="entry name" value="MOLYBDENUM COFACTOR CYTIDYLYLTRANSFERASE"/>
    <property type="match status" value="1"/>
</dbReference>
<evidence type="ECO:0000313" key="2">
    <source>
        <dbReference type="EMBL" id="KQL43593.1"/>
    </source>
</evidence>
<dbReference type="Pfam" id="PF12804">
    <property type="entry name" value="NTP_transf_3"/>
    <property type="match status" value="1"/>
</dbReference>
<sequence length="206" mass="23034">MTRIGAIVLAAGLSRRMGEAKQFLPLRGKPLFRYAVERAIANDLSPVLLIGGERSEELRRLTSDLPQVEVLDNREYATGMASSLRVGIEAAGGRVDAVLIFLADQPYVPDEVVQALIRTYEETRAEGTKIVRAFYEDTVGHPVLFDASLMEELRQVTGDQGGKDVIVKYKTHTKKVSFDCGDWNLDVDTPDDYRRIQEMDSTNQEQ</sequence>
<dbReference type="PANTHER" id="PTHR43777">
    <property type="entry name" value="MOLYBDENUM COFACTOR CYTIDYLYLTRANSFERASE"/>
    <property type="match status" value="1"/>
</dbReference>
<dbReference type="InterPro" id="IPR025877">
    <property type="entry name" value="MobA-like_NTP_Trfase"/>
</dbReference>
<comment type="caution">
    <text evidence="2">The sequence shown here is derived from an EMBL/GenBank/DDBJ whole genome shotgun (WGS) entry which is preliminary data.</text>
</comment>